<reference evidence="1" key="1">
    <citation type="journal article" date="2022" name="bioRxiv">
        <title>Population genetic analysis of Ophidiomyces ophidiicola, the causative agent of snake fungal disease, indicates recent introductions to the USA.</title>
        <authorList>
            <person name="Ladner J.T."/>
            <person name="Palmer J.M."/>
            <person name="Ettinger C.L."/>
            <person name="Stajich J.E."/>
            <person name="Farrell T.M."/>
            <person name="Glorioso B.M."/>
            <person name="Lawson B."/>
            <person name="Price S.J."/>
            <person name="Stengle A.G."/>
            <person name="Grear D.A."/>
            <person name="Lorch J.M."/>
        </authorList>
    </citation>
    <scope>NUCLEOTIDE SEQUENCE</scope>
    <source>
        <strain evidence="1">NWHC 24266-5</strain>
    </source>
</reference>
<protein>
    <submittedName>
        <fullName evidence="1">Uncharacterized protein</fullName>
    </submittedName>
</protein>
<sequence length="352" mass="38538">MSLKVGSVLSGIKWRYRLIDRLGDHTVFSSVFKAEILPGSQSKVPTKFAVIKTTDPQVCSKKNSLFREYKYHKASSINACPSIRKMYDTINDPNDWTAEKPFCLALEWMDTTLEDVPAVIPLRSTALAKAVVEASLHAFVAADQEGLVYTDLKPSNVLLSGVDGPCPQAKIGDLGVMGPEGLNESWLQPEAFRAPEVWVSVSCYHKSDVWSLAALMLNWIDNGIVGNHDNNGSFPPMIWCLAKLMRLFATENNPIVPPSSTASKDLQLSFEYAKKLVSAARPDNPKQYILDTPGFDEWAAAAEAADLIPKVVLDMIRFLAILDPANRPTAAQALVSNEFKALEAAAALESKG</sequence>
<name>A0ACB8V0F3_9EURO</name>
<comment type="caution">
    <text evidence="1">The sequence shown here is derived from an EMBL/GenBank/DDBJ whole genome shotgun (WGS) entry which is preliminary data.</text>
</comment>
<organism evidence="1">
    <name type="scientific">Ophidiomyces ophidiicola</name>
    <dbReference type="NCBI Taxonomy" id="1387563"/>
    <lineage>
        <taxon>Eukaryota</taxon>
        <taxon>Fungi</taxon>
        <taxon>Dikarya</taxon>
        <taxon>Ascomycota</taxon>
        <taxon>Pezizomycotina</taxon>
        <taxon>Eurotiomycetes</taxon>
        <taxon>Eurotiomycetidae</taxon>
        <taxon>Onygenales</taxon>
        <taxon>Onygenaceae</taxon>
        <taxon>Ophidiomyces</taxon>
    </lineage>
</organism>
<gene>
    <name evidence="1" type="ORF">LOY88_001992</name>
</gene>
<dbReference type="EMBL" id="JALBCA010000022">
    <property type="protein sequence ID" value="KAI2389718.1"/>
    <property type="molecule type" value="Genomic_DNA"/>
</dbReference>
<proteinExistence type="predicted"/>
<evidence type="ECO:0000313" key="1">
    <source>
        <dbReference type="EMBL" id="KAI2389718.1"/>
    </source>
</evidence>
<accession>A0ACB8V0F3</accession>